<protein>
    <recommendedName>
        <fullName evidence="5">Secreted protein</fullName>
    </recommendedName>
</protein>
<feature type="compositionally biased region" description="Low complexity" evidence="1">
    <location>
        <begin position="208"/>
        <end position="222"/>
    </location>
</feature>
<feature type="chain" id="PRO_5045314092" description="Secreted protein" evidence="2">
    <location>
        <begin position="26"/>
        <end position="248"/>
    </location>
</feature>
<evidence type="ECO:0000256" key="1">
    <source>
        <dbReference type="SAM" id="MobiDB-lite"/>
    </source>
</evidence>
<sequence>MTIKGWQRAVIIVGAGAVSFSPAVAAVADETPTVPNAAVSEAAPAQGGVQKLPPGYHIQGSTLYNGKNEAVELPTGWTVNGGVIYDAHSRVAPIAYRPEPAAPLTDTAPQGGATALTDTIPLTDAAPGGEAAANGCGPEKEEAGSGLLGGLFGEFFCLVGGVTRAVFGPDGLLELEPAESGTGLEDYPANSEGGLQVDSAQPDAGLQADPGQPDADAPAKPDSGSQPVPAKPDSGSQAAPADSGAEQD</sequence>
<gene>
    <name evidence="3" type="ORF">GCM10010411_17360</name>
</gene>
<keyword evidence="2" id="KW-0732">Signal</keyword>
<dbReference type="RefSeq" id="WP_344539426.1">
    <property type="nucleotide sequence ID" value="NZ_BAAATD010000002.1"/>
</dbReference>
<evidence type="ECO:0000313" key="3">
    <source>
        <dbReference type="EMBL" id="GAA2585151.1"/>
    </source>
</evidence>
<accession>A0ABP6BT73</accession>
<feature type="region of interest" description="Disordered" evidence="1">
    <location>
        <begin position="177"/>
        <end position="248"/>
    </location>
</feature>
<evidence type="ECO:0000256" key="2">
    <source>
        <dbReference type="SAM" id="SignalP"/>
    </source>
</evidence>
<dbReference type="Proteomes" id="UP001501509">
    <property type="component" value="Unassembled WGS sequence"/>
</dbReference>
<dbReference type="EMBL" id="BAAATD010000002">
    <property type="protein sequence ID" value="GAA2585151.1"/>
    <property type="molecule type" value="Genomic_DNA"/>
</dbReference>
<feature type="signal peptide" evidence="2">
    <location>
        <begin position="1"/>
        <end position="25"/>
    </location>
</feature>
<proteinExistence type="predicted"/>
<keyword evidence="4" id="KW-1185">Reference proteome</keyword>
<reference evidence="4" key="1">
    <citation type="journal article" date="2019" name="Int. J. Syst. Evol. Microbiol.">
        <title>The Global Catalogue of Microorganisms (GCM) 10K type strain sequencing project: providing services to taxonomists for standard genome sequencing and annotation.</title>
        <authorList>
            <consortium name="The Broad Institute Genomics Platform"/>
            <consortium name="The Broad Institute Genome Sequencing Center for Infectious Disease"/>
            <person name="Wu L."/>
            <person name="Ma J."/>
        </authorList>
    </citation>
    <scope>NUCLEOTIDE SEQUENCE [LARGE SCALE GENOMIC DNA]</scope>
    <source>
        <strain evidence="4">JCM 6833</strain>
    </source>
</reference>
<evidence type="ECO:0000313" key="4">
    <source>
        <dbReference type="Proteomes" id="UP001501509"/>
    </source>
</evidence>
<name>A0ABP6BT73_9ACTN</name>
<comment type="caution">
    <text evidence="3">The sequence shown here is derived from an EMBL/GenBank/DDBJ whole genome shotgun (WGS) entry which is preliminary data.</text>
</comment>
<organism evidence="3 4">
    <name type="scientific">Actinomadura fulvescens</name>
    <dbReference type="NCBI Taxonomy" id="46160"/>
    <lineage>
        <taxon>Bacteria</taxon>
        <taxon>Bacillati</taxon>
        <taxon>Actinomycetota</taxon>
        <taxon>Actinomycetes</taxon>
        <taxon>Streptosporangiales</taxon>
        <taxon>Thermomonosporaceae</taxon>
        <taxon>Actinomadura</taxon>
    </lineage>
</organism>
<evidence type="ECO:0008006" key="5">
    <source>
        <dbReference type="Google" id="ProtNLM"/>
    </source>
</evidence>